<dbReference type="PROSITE" id="PS51257">
    <property type="entry name" value="PROKAR_LIPOPROTEIN"/>
    <property type="match status" value="1"/>
</dbReference>
<proteinExistence type="predicted"/>
<accession>A0ABU9IBN0</accession>
<evidence type="ECO:0000313" key="2">
    <source>
        <dbReference type="EMBL" id="MEL1249795.1"/>
    </source>
</evidence>
<evidence type="ECO:0000313" key="3">
    <source>
        <dbReference type="Proteomes" id="UP001497045"/>
    </source>
</evidence>
<sequence>MKFRHVIAVGALALAGCEQAGGEQDEAGIADEQAQLEANKQLVLDMWHEVLNGQNFDAAREYISPDYIQHSPGIEGGLDGLIDYLKTSRPDAEPLEPGTYPLTEFEFVLAEGDLVQLMHQRQLPSRDDPDTLVPVWWYDTYRIEDGMIVEHWDSIHR</sequence>
<protein>
    <submittedName>
        <fullName evidence="2">Nuclear transport factor 2 family protein</fullName>
    </submittedName>
</protein>
<keyword evidence="3" id="KW-1185">Reference proteome</keyword>
<comment type="caution">
    <text evidence="2">The sequence shown here is derived from an EMBL/GenBank/DDBJ whole genome shotgun (WGS) entry which is preliminary data.</text>
</comment>
<dbReference type="Proteomes" id="UP001497045">
    <property type="component" value="Unassembled WGS sequence"/>
</dbReference>
<gene>
    <name evidence="2" type="ORF">AAEO60_03835</name>
</gene>
<reference evidence="2 3" key="1">
    <citation type="submission" date="2024-04" db="EMBL/GenBank/DDBJ databases">
        <title>Aurantiacibacter sp. DGU6 16S ribosomal RNA gene Genome sequencing and assembly.</title>
        <authorList>
            <person name="Park S."/>
        </authorList>
    </citation>
    <scope>NUCLEOTIDE SEQUENCE [LARGE SCALE GENOMIC DNA]</scope>
    <source>
        <strain evidence="2 3">DGU6</strain>
    </source>
</reference>
<dbReference type="SUPFAM" id="SSF54427">
    <property type="entry name" value="NTF2-like"/>
    <property type="match status" value="1"/>
</dbReference>
<evidence type="ECO:0000259" key="1">
    <source>
        <dbReference type="Pfam" id="PF12680"/>
    </source>
</evidence>
<dbReference type="InterPro" id="IPR037401">
    <property type="entry name" value="SnoaL-like"/>
</dbReference>
<organism evidence="2 3">
    <name type="scientific">Aurantiacibacter gilvus</name>
    <dbReference type="NCBI Taxonomy" id="3139141"/>
    <lineage>
        <taxon>Bacteria</taxon>
        <taxon>Pseudomonadati</taxon>
        <taxon>Pseudomonadota</taxon>
        <taxon>Alphaproteobacteria</taxon>
        <taxon>Sphingomonadales</taxon>
        <taxon>Erythrobacteraceae</taxon>
        <taxon>Aurantiacibacter</taxon>
    </lineage>
</organism>
<dbReference type="RefSeq" id="WP_341672321.1">
    <property type="nucleotide sequence ID" value="NZ_JBBYHV010000001.1"/>
</dbReference>
<dbReference type="Gene3D" id="3.10.450.50">
    <property type="match status" value="1"/>
</dbReference>
<feature type="domain" description="SnoaL-like" evidence="1">
    <location>
        <begin position="47"/>
        <end position="151"/>
    </location>
</feature>
<dbReference type="Pfam" id="PF12680">
    <property type="entry name" value="SnoaL_2"/>
    <property type="match status" value="1"/>
</dbReference>
<dbReference type="EMBL" id="JBBYHV010000001">
    <property type="protein sequence ID" value="MEL1249795.1"/>
    <property type="molecule type" value="Genomic_DNA"/>
</dbReference>
<dbReference type="InterPro" id="IPR032710">
    <property type="entry name" value="NTF2-like_dom_sf"/>
</dbReference>
<name>A0ABU9IBN0_9SPHN</name>